<dbReference type="Gene3D" id="3.40.50.10440">
    <property type="entry name" value="Dihydroxyacetone kinase, domain 1"/>
    <property type="match status" value="1"/>
</dbReference>
<dbReference type="PANTHER" id="PTHR33434">
    <property type="entry name" value="DEGV DOMAIN-CONTAINING PROTEIN DR_1986-RELATED"/>
    <property type="match status" value="1"/>
</dbReference>
<dbReference type="Gene3D" id="3.30.1180.10">
    <property type="match status" value="1"/>
</dbReference>
<accession>A0A9D1EGQ8</accession>
<dbReference type="InterPro" id="IPR050270">
    <property type="entry name" value="DegV_domain_contain"/>
</dbReference>
<sequence length="281" mass="31044">MTYKIIGDSCMDLIEKDKKDEHIQLIPLTLQVDDKHFIDDETFSQAEFLRAVAASPNCPKSACPSPNTFLEAYKATDASMIFVITLSQHLSGSYNSAEVARQMYEEESNCDGKQIAVISSDSASVGESLIGFEIRRMAEAGETFEAIMQHVNEFVKSMQTYFVLESLEALRKNGRLTGIQAFFATALNIKPVMAADSGRIIKKDQVRGINRALARMVDLFVKEVKDSEDRVLGIAHCNCPQRAAFVKELLLQKGKFKDVYITNTAGVATLYASDGGIIVCC</sequence>
<protein>
    <submittedName>
        <fullName evidence="2">DegV family protein</fullName>
    </submittedName>
</protein>
<evidence type="ECO:0000313" key="2">
    <source>
        <dbReference type="EMBL" id="HIR90057.1"/>
    </source>
</evidence>
<dbReference type="PANTHER" id="PTHR33434:SF2">
    <property type="entry name" value="FATTY ACID-BINDING PROTEIN TM_1468"/>
    <property type="match status" value="1"/>
</dbReference>
<dbReference type="InterPro" id="IPR003797">
    <property type="entry name" value="DegV"/>
</dbReference>
<proteinExistence type="predicted"/>
<dbReference type="GO" id="GO:0008289">
    <property type="term" value="F:lipid binding"/>
    <property type="evidence" value="ECO:0007669"/>
    <property type="project" value="UniProtKB-KW"/>
</dbReference>
<reference evidence="2" key="2">
    <citation type="journal article" date="2021" name="PeerJ">
        <title>Extensive microbial diversity within the chicken gut microbiome revealed by metagenomics and culture.</title>
        <authorList>
            <person name="Gilroy R."/>
            <person name="Ravi A."/>
            <person name="Getino M."/>
            <person name="Pursley I."/>
            <person name="Horton D.L."/>
            <person name="Alikhan N.F."/>
            <person name="Baker D."/>
            <person name="Gharbi K."/>
            <person name="Hall N."/>
            <person name="Watson M."/>
            <person name="Adriaenssens E.M."/>
            <person name="Foster-Nyarko E."/>
            <person name="Jarju S."/>
            <person name="Secka A."/>
            <person name="Antonio M."/>
            <person name="Oren A."/>
            <person name="Chaudhuri R.R."/>
            <person name="La Ragione R."/>
            <person name="Hildebrand F."/>
            <person name="Pallen M.J."/>
        </authorList>
    </citation>
    <scope>NUCLEOTIDE SEQUENCE</scope>
    <source>
        <strain evidence="2">ChiW13-3771</strain>
    </source>
</reference>
<evidence type="ECO:0000256" key="1">
    <source>
        <dbReference type="ARBA" id="ARBA00023121"/>
    </source>
</evidence>
<dbReference type="NCBIfam" id="TIGR00762">
    <property type="entry name" value="DegV"/>
    <property type="match status" value="1"/>
</dbReference>
<evidence type="ECO:0000313" key="3">
    <source>
        <dbReference type="Proteomes" id="UP000824201"/>
    </source>
</evidence>
<dbReference type="Gene3D" id="2.20.28.50">
    <property type="entry name" value="degv family protein"/>
    <property type="match status" value="1"/>
</dbReference>
<dbReference type="Proteomes" id="UP000824201">
    <property type="component" value="Unassembled WGS sequence"/>
</dbReference>
<organism evidence="2 3">
    <name type="scientific">Candidatus Fimimorpha faecalis</name>
    <dbReference type="NCBI Taxonomy" id="2840824"/>
    <lineage>
        <taxon>Bacteria</taxon>
        <taxon>Bacillati</taxon>
        <taxon>Bacillota</taxon>
        <taxon>Clostridia</taxon>
        <taxon>Eubacteriales</taxon>
        <taxon>Candidatus Fimimorpha</taxon>
    </lineage>
</organism>
<dbReference type="PROSITE" id="PS51482">
    <property type="entry name" value="DEGV"/>
    <property type="match status" value="1"/>
</dbReference>
<comment type="caution">
    <text evidence="2">The sequence shown here is derived from an EMBL/GenBank/DDBJ whole genome shotgun (WGS) entry which is preliminary data.</text>
</comment>
<keyword evidence="1" id="KW-0446">Lipid-binding</keyword>
<reference evidence="2" key="1">
    <citation type="submission" date="2020-10" db="EMBL/GenBank/DDBJ databases">
        <authorList>
            <person name="Gilroy R."/>
        </authorList>
    </citation>
    <scope>NUCLEOTIDE SEQUENCE</scope>
    <source>
        <strain evidence="2">ChiW13-3771</strain>
    </source>
</reference>
<name>A0A9D1EGQ8_9FIRM</name>
<dbReference type="InterPro" id="IPR043168">
    <property type="entry name" value="DegV_C"/>
</dbReference>
<dbReference type="Pfam" id="PF02645">
    <property type="entry name" value="DegV"/>
    <property type="match status" value="1"/>
</dbReference>
<dbReference type="AlphaFoldDB" id="A0A9D1EGQ8"/>
<dbReference type="EMBL" id="DVHN01000196">
    <property type="protein sequence ID" value="HIR90057.1"/>
    <property type="molecule type" value="Genomic_DNA"/>
</dbReference>
<dbReference type="SUPFAM" id="SSF82549">
    <property type="entry name" value="DAK1/DegV-like"/>
    <property type="match status" value="1"/>
</dbReference>
<gene>
    <name evidence="2" type="ORF">IAC96_14025</name>
</gene>